<protein>
    <submittedName>
        <fullName evidence="1">Uncharacterized protein</fullName>
    </submittedName>
</protein>
<dbReference type="AlphaFoldDB" id="A0A8H6ZHY7"/>
<dbReference type="RefSeq" id="XP_036626362.1">
    <property type="nucleotide sequence ID" value="XM_036771741.1"/>
</dbReference>
<organism evidence="1 2">
    <name type="scientific">Pleurotus ostreatus</name>
    <name type="common">Oyster mushroom</name>
    <name type="synonym">White-rot fungus</name>
    <dbReference type="NCBI Taxonomy" id="5322"/>
    <lineage>
        <taxon>Eukaryota</taxon>
        <taxon>Fungi</taxon>
        <taxon>Dikarya</taxon>
        <taxon>Basidiomycota</taxon>
        <taxon>Agaricomycotina</taxon>
        <taxon>Agaricomycetes</taxon>
        <taxon>Agaricomycetidae</taxon>
        <taxon>Agaricales</taxon>
        <taxon>Pleurotineae</taxon>
        <taxon>Pleurotaceae</taxon>
        <taxon>Pleurotus</taxon>
    </lineage>
</organism>
<proteinExistence type="predicted"/>
<dbReference type="OrthoDB" id="10323098at2759"/>
<dbReference type="EMBL" id="JACETU010000010">
    <property type="protein sequence ID" value="KAF7419508.1"/>
    <property type="molecule type" value="Genomic_DNA"/>
</dbReference>
<dbReference type="GeneID" id="59371940"/>
<name>A0A8H6ZHY7_PLEOS</name>
<comment type="caution">
    <text evidence="1">The sequence shown here is derived from an EMBL/GenBank/DDBJ whole genome shotgun (WGS) entry which is preliminary data.</text>
</comment>
<keyword evidence="2" id="KW-1185">Reference proteome</keyword>
<gene>
    <name evidence="1" type="ORF">PC9H_002099</name>
</gene>
<dbReference type="VEuPathDB" id="FungiDB:PC9H_002099"/>
<sequence length="459" mass="51555">MQYDNHTSPSFFSNFLGLAYIPDDLTAAPATVDPRAAFPVVSSGSHLDEPGLWRIDNLMFEPQTTSENLKQAPRFTFPWATLPSNEHLDLPAALPPLNSVSKPRSHLKANRKDKWICECNFEADKNYKMSRHKKYSCPLGPKQVPQCPTCHRRRSTVQSPIQEVTCSMASMSVAAEGTLYEKAEIVYNTPRMWNTFTISFMKLAWGQTMLARSNFVRDTTIYVIGVPPRLSWVSLLSAHPDNACLFQYIQYPPSSRVQYHCTRIHSAPVLVTAKIDKVAFINSGSAHFHVQGFVGEITSFDIEIGVSTFNPGRARGIPIACSAPIVKPQTLVLGGSFAGIERTDWSNLFTHFQHTSRNGHPNLLPEVGKYPLAGLLSDGPHADFSLAGSVLEFFYDRNEFGNPVETLEIQDCRIIGYTVPELSDVVHTKWDRKSLPRDEYIARYGYGLDDFDPGEMFRW</sequence>
<dbReference type="Proteomes" id="UP000623687">
    <property type="component" value="Unassembled WGS sequence"/>
</dbReference>
<reference evidence="1" key="1">
    <citation type="submission" date="2019-07" db="EMBL/GenBank/DDBJ databases">
        <authorList>
            <person name="Palmer J.M."/>
        </authorList>
    </citation>
    <scope>NUCLEOTIDE SEQUENCE</scope>
    <source>
        <strain evidence="1">PC9</strain>
    </source>
</reference>
<accession>A0A8H6ZHY7</accession>
<evidence type="ECO:0000313" key="1">
    <source>
        <dbReference type="EMBL" id="KAF7419508.1"/>
    </source>
</evidence>
<evidence type="ECO:0000313" key="2">
    <source>
        <dbReference type="Proteomes" id="UP000623687"/>
    </source>
</evidence>